<evidence type="ECO:0000313" key="9">
    <source>
        <dbReference type="Proteomes" id="UP000013070"/>
    </source>
</evidence>
<feature type="transmembrane region" description="Helical" evidence="6">
    <location>
        <begin position="90"/>
        <end position="112"/>
    </location>
</feature>
<feature type="transmembrane region" description="Helical" evidence="6">
    <location>
        <begin position="332"/>
        <end position="349"/>
    </location>
</feature>
<feature type="transmembrane region" description="Helical" evidence="6">
    <location>
        <begin position="246"/>
        <end position="265"/>
    </location>
</feature>
<feature type="transmembrane region" description="Helical" evidence="6">
    <location>
        <begin position="60"/>
        <end position="84"/>
    </location>
</feature>
<comment type="subcellular location">
    <subcellularLocation>
        <location evidence="1">Cell membrane</location>
        <topology evidence="1">Multi-pass membrane protein</topology>
    </subcellularLocation>
</comment>
<dbReference type="InterPro" id="IPR000620">
    <property type="entry name" value="EamA_dom"/>
</dbReference>
<keyword evidence="4 6" id="KW-1133">Transmembrane helix</keyword>
<keyword evidence="5 6" id="KW-0472">Membrane</keyword>
<keyword evidence="2" id="KW-1003">Cell membrane</keyword>
<dbReference type="eggNOG" id="COG0697">
    <property type="taxonomic scope" value="Bacteria"/>
</dbReference>
<accession>N8X0E2</accession>
<dbReference type="PANTHER" id="PTHR32322:SF18">
    <property type="entry name" value="S-ADENOSYLMETHIONINE_S-ADENOSYLHOMOCYSTEINE TRANSPORTER"/>
    <property type="match status" value="1"/>
</dbReference>
<feature type="transmembrane region" description="Helical" evidence="6">
    <location>
        <begin position="307"/>
        <end position="326"/>
    </location>
</feature>
<feature type="transmembrane region" description="Helical" evidence="6">
    <location>
        <begin position="277"/>
        <end position="295"/>
    </location>
</feature>
<keyword evidence="9" id="KW-1185">Reference proteome</keyword>
<feature type="transmembrane region" description="Helical" evidence="6">
    <location>
        <begin position="124"/>
        <end position="141"/>
    </location>
</feature>
<reference evidence="8 9" key="1">
    <citation type="submission" date="2013-02" db="EMBL/GenBank/DDBJ databases">
        <title>The Genome Sequence of Acinetobacter sp. NIPH 899.</title>
        <authorList>
            <consortium name="The Broad Institute Genome Sequencing Platform"/>
            <consortium name="The Broad Institute Genome Sequencing Center for Infectious Disease"/>
            <person name="Cerqueira G."/>
            <person name="Feldgarden M."/>
            <person name="Courvalin P."/>
            <person name="Perichon B."/>
            <person name="Grillot-Courvalin C."/>
            <person name="Clermont D."/>
            <person name="Rocha E."/>
            <person name="Yoon E.-J."/>
            <person name="Nemec A."/>
            <person name="Walker B."/>
            <person name="Young S.K."/>
            <person name="Zeng Q."/>
            <person name="Gargeya S."/>
            <person name="Fitzgerald M."/>
            <person name="Haas B."/>
            <person name="Abouelleil A."/>
            <person name="Alvarado L."/>
            <person name="Arachchi H.M."/>
            <person name="Berlin A.M."/>
            <person name="Chapman S.B."/>
            <person name="Dewar J."/>
            <person name="Goldberg J."/>
            <person name="Griggs A."/>
            <person name="Gujja S."/>
            <person name="Hansen M."/>
            <person name="Howarth C."/>
            <person name="Imamovic A."/>
            <person name="Larimer J."/>
            <person name="McCowan C."/>
            <person name="Murphy C."/>
            <person name="Neiman D."/>
            <person name="Pearson M."/>
            <person name="Priest M."/>
            <person name="Roberts A."/>
            <person name="Saif S."/>
            <person name="Shea T."/>
            <person name="Sisk P."/>
            <person name="Sykes S."/>
            <person name="Wortman J."/>
            <person name="Nusbaum C."/>
            <person name="Birren B."/>
        </authorList>
    </citation>
    <scope>NUCLEOTIDE SEQUENCE [LARGE SCALE GENOMIC DNA]</scope>
    <source>
        <strain evidence="8 9">NIPH 899</strain>
    </source>
</reference>
<dbReference type="Pfam" id="PF00892">
    <property type="entry name" value="EamA"/>
    <property type="match status" value="2"/>
</dbReference>
<feature type="transmembrane region" description="Helical" evidence="6">
    <location>
        <begin position="147"/>
        <end position="171"/>
    </location>
</feature>
<dbReference type="InterPro" id="IPR050638">
    <property type="entry name" value="AA-Vitamin_Transporters"/>
</dbReference>
<dbReference type="PATRIC" id="fig|1217710.3.peg.437"/>
<gene>
    <name evidence="8" type="ORF">F969_00462</name>
</gene>
<dbReference type="PANTHER" id="PTHR32322">
    <property type="entry name" value="INNER MEMBRANE TRANSPORTER"/>
    <property type="match status" value="1"/>
</dbReference>
<feature type="transmembrane region" description="Helical" evidence="6">
    <location>
        <begin position="216"/>
        <end position="234"/>
    </location>
</feature>
<feature type="domain" description="EamA" evidence="7">
    <location>
        <begin position="215"/>
        <end position="348"/>
    </location>
</feature>
<name>N8X0E2_9GAMM</name>
<dbReference type="InterPro" id="IPR037185">
    <property type="entry name" value="EmrE-like"/>
</dbReference>
<protein>
    <recommendedName>
        <fullName evidence="7">EamA domain-containing protein</fullName>
    </recommendedName>
</protein>
<evidence type="ECO:0000256" key="2">
    <source>
        <dbReference type="ARBA" id="ARBA00022475"/>
    </source>
</evidence>
<dbReference type="EMBL" id="APPE01000027">
    <property type="protein sequence ID" value="ENV00595.1"/>
    <property type="molecule type" value="Genomic_DNA"/>
</dbReference>
<feature type="domain" description="EamA" evidence="7">
    <location>
        <begin position="62"/>
        <end position="195"/>
    </location>
</feature>
<evidence type="ECO:0000256" key="5">
    <source>
        <dbReference type="ARBA" id="ARBA00023136"/>
    </source>
</evidence>
<dbReference type="Proteomes" id="UP000013070">
    <property type="component" value="Unassembled WGS sequence"/>
</dbReference>
<evidence type="ECO:0000256" key="6">
    <source>
        <dbReference type="SAM" id="Phobius"/>
    </source>
</evidence>
<dbReference type="SUPFAM" id="SSF103481">
    <property type="entry name" value="Multidrug resistance efflux transporter EmrE"/>
    <property type="match status" value="2"/>
</dbReference>
<organism evidence="8 9">
    <name type="scientific">Acinetobacter variabilis</name>
    <dbReference type="NCBI Taxonomy" id="70346"/>
    <lineage>
        <taxon>Bacteria</taxon>
        <taxon>Pseudomonadati</taxon>
        <taxon>Pseudomonadota</taxon>
        <taxon>Gammaproteobacteria</taxon>
        <taxon>Moraxellales</taxon>
        <taxon>Moraxellaceae</taxon>
        <taxon>Acinetobacter</taxon>
    </lineage>
</organism>
<evidence type="ECO:0000313" key="8">
    <source>
        <dbReference type="EMBL" id="ENV00595.1"/>
    </source>
</evidence>
<sequence>MLKCNIIHSVTGIVIGQRAFKLNKLNQEGEFYLFAFLVYPLTQDIEPSCKSMKNTPSTDYYIGFFSIILAAFFWGTAGTAAAFAKGLSPLVISMISAGGGGLIHALLSLKVIRLNYPKLLQHKTKIAIAMIASILCPFSFYSSVSLAGVSIGTVVSIGCAPLFSVLLEWVFDRRKLSLKWLFSFILGLSGIILLTYTSESEQSGQQLIAQSDRILGVLFGLLASLSYATNSWIIKNLMQQDVDSRAAMGVIFGISAILLLPTLFFTAPNLFVHPQNIWVALYIPFVPMFLGFLFFSFGLKRVPASQAMTLALLEIPIAALLAVLLLGESLTITNYFGLALIFLCVVVLTKK</sequence>
<proteinExistence type="predicted"/>
<dbReference type="GO" id="GO:0005886">
    <property type="term" value="C:plasma membrane"/>
    <property type="evidence" value="ECO:0007669"/>
    <property type="project" value="UniProtKB-SubCell"/>
</dbReference>
<comment type="caution">
    <text evidence="8">The sequence shown here is derived from an EMBL/GenBank/DDBJ whole genome shotgun (WGS) entry which is preliminary data.</text>
</comment>
<dbReference type="AlphaFoldDB" id="N8X0E2"/>
<dbReference type="Gene3D" id="1.10.3730.20">
    <property type="match status" value="1"/>
</dbReference>
<evidence type="ECO:0000256" key="1">
    <source>
        <dbReference type="ARBA" id="ARBA00004651"/>
    </source>
</evidence>
<evidence type="ECO:0000256" key="3">
    <source>
        <dbReference type="ARBA" id="ARBA00022692"/>
    </source>
</evidence>
<keyword evidence="3 6" id="KW-0812">Transmembrane</keyword>
<evidence type="ECO:0000256" key="4">
    <source>
        <dbReference type="ARBA" id="ARBA00022989"/>
    </source>
</evidence>
<evidence type="ECO:0000259" key="7">
    <source>
        <dbReference type="Pfam" id="PF00892"/>
    </source>
</evidence>
<feature type="transmembrane region" description="Helical" evidence="6">
    <location>
        <begin position="178"/>
        <end position="196"/>
    </location>
</feature>
<dbReference type="HOGENOM" id="CLU_033863_9_2_6"/>